<evidence type="ECO:0000313" key="2">
    <source>
        <dbReference type="Proteomes" id="UP001058744"/>
    </source>
</evidence>
<evidence type="ECO:0000313" key="1">
    <source>
        <dbReference type="EMBL" id="UUC18891.1"/>
    </source>
</evidence>
<dbReference type="AlphaFoldDB" id="A0AAJ5LKB0"/>
<name>A0AAJ5LKB0_9PSED</name>
<reference evidence="1" key="1">
    <citation type="submission" date="2022-07" db="EMBL/GenBank/DDBJ databases">
        <title>Complete genome of MD9.</title>
        <authorList>
            <person name="Cao G."/>
        </authorList>
    </citation>
    <scope>NUCLEOTIDE SEQUENCE</scope>
    <source>
        <strain evidence="1">MD9</strain>
    </source>
</reference>
<dbReference type="EMBL" id="CP101700">
    <property type="protein sequence ID" value="UUC18891.1"/>
    <property type="molecule type" value="Genomic_DNA"/>
</dbReference>
<protein>
    <submittedName>
        <fullName evidence="1">Uncharacterized protein</fullName>
    </submittedName>
</protein>
<organism evidence="1 2">
    <name type="scientific">Pseudomonas asiatica</name>
    <dbReference type="NCBI Taxonomy" id="2219225"/>
    <lineage>
        <taxon>Bacteria</taxon>
        <taxon>Pseudomonadati</taxon>
        <taxon>Pseudomonadota</taxon>
        <taxon>Gammaproteobacteria</taxon>
        <taxon>Pseudomonadales</taxon>
        <taxon>Pseudomonadaceae</taxon>
        <taxon>Pseudomonas</taxon>
    </lineage>
</organism>
<gene>
    <name evidence="1" type="ORF">NOV18_27295</name>
</gene>
<sequence>MNTSPLPTPQICFPGGDYLHFDVTTKNFNPSAQAQLKEIEAKVSGEFQGIEDINLGINFMMIRYNPLIISPISLAKYLREHWPAN</sequence>
<dbReference type="RefSeq" id="WP_137137778.1">
    <property type="nucleotide sequence ID" value="NZ_CP101700.1"/>
</dbReference>
<proteinExistence type="predicted"/>
<accession>A0AAJ5LKB0</accession>
<dbReference type="Proteomes" id="UP001058744">
    <property type="component" value="Chromosome"/>
</dbReference>